<accession>X1L2A8</accession>
<comment type="caution">
    <text evidence="1">The sequence shown here is derived from an EMBL/GenBank/DDBJ whole genome shotgun (WGS) entry which is preliminary data.</text>
</comment>
<reference evidence="1" key="1">
    <citation type="journal article" date="2014" name="Front. Microbiol.">
        <title>High frequency of phylogenetically diverse reductive dehalogenase-homologous genes in deep subseafloor sedimentary metagenomes.</title>
        <authorList>
            <person name="Kawai M."/>
            <person name="Futagami T."/>
            <person name="Toyoda A."/>
            <person name="Takaki Y."/>
            <person name="Nishi S."/>
            <person name="Hori S."/>
            <person name="Arai W."/>
            <person name="Tsubouchi T."/>
            <person name="Morono Y."/>
            <person name="Uchiyama I."/>
            <person name="Ito T."/>
            <person name="Fujiyama A."/>
            <person name="Inagaki F."/>
            <person name="Takami H."/>
        </authorList>
    </citation>
    <scope>NUCLEOTIDE SEQUENCE</scope>
    <source>
        <strain evidence="1">Expedition CK06-06</strain>
    </source>
</reference>
<organism evidence="1">
    <name type="scientific">marine sediment metagenome</name>
    <dbReference type="NCBI Taxonomy" id="412755"/>
    <lineage>
        <taxon>unclassified sequences</taxon>
        <taxon>metagenomes</taxon>
        <taxon>ecological metagenomes</taxon>
    </lineage>
</organism>
<evidence type="ECO:0000313" key="1">
    <source>
        <dbReference type="EMBL" id="GAI13103.1"/>
    </source>
</evidence>
<dbReference type="EMBL" id="BARV01009168">
    <property type="protein sequence ID" value="GAI13103.1"/>
    <property type="molecule type" value="Genomic_DNA"/>
</dbReference>
<dbReference type="AlphaFoldDB" id="X1L2A8"/>
<gene>
    <name evidence="1" type="ORF">S06H3_18176</name>
</gene>
<protein>
    <submittedName>
        <fullName evidence="1">Uncharacterized protein</fullName>
    </submittedName>
</protein>
<proteinExistence type="predicted"/>
<name>X1L2A8_9ZZZZ</name>
<sequence>MTLKIRIFDAGNADPGIDIHHMEYDPRIVSGSTIWSDCFDGSLYRNNLTHFNFVGEWTVSLESTAYYYVEENLWKDWFAIGFHEEFDDDSVAKAEGYLDSHPTILIYYFVPDLTLTLYVLADDQL</sequence>